<accession>M2ZCY2</accession>
<feature type="region of interest" description="Disordered" evidence="1">
    <location>
        <begin position="233"/>
        <end position="269"/>
    </location>
</feature>
<proteinExistence type="predicted"/>
<dbReference type="Proteomes" id="UP000016932">
    <property type="component" value="Unassembled WGS sequence"/>
</dbReference>
<reference evidence="2 3" key="1">
    <citation type="journal article" date="2012" name="PLoS Pathog.">
        <title>Diverse lifestyles and strategies of plant pathogenesis encoded in the genomes of eighteen Dothideomycetes fungi.</title>
        <authorList>
            <person name="Ohm R.A."/>
            <person name="Feau N."/>
            <person name="Henrissat B."/>
            <person name="Schoch C.L."/>
            <person name="Horwitz B.A."/>
            <person name="Barry K.W."/>
            <person name="Condon B.J."/>
            <person name="Copeland A.C."/>
            <person name="Dhillon B."/>
            <person name="Glaser F."/>
            <person name="Hesse C.N."/>
            <person name="Kosti I."/>
            <person name="LaButti K."/>
            <person name="Lindquist E.A."/>
            <person name="Lucas S."/>
            <person name="Salamov A.A."/>
            <person name="Bradshaw R.E."/>
            <person name="Ciuffetti L."/>
            <person name="Hamelin R.C."/>
            <person name="Kema G.H.J."/>
            <person name="Lawrence C."/>
            <person name="Scott J.A."/>
            <person name="Spatafora J.W."/>
            <person name="Turgeon B.G."/>
            <person name="de Wit P.J.G.M."/>
            <person name="Zhong S."/>
            <person name="Goodwin S.B."/>
            <person name="Grigoriev I.V."/>
        </authorList>
    </citation>
    <scope>NUCLEOTIDE SEQUENCE [LARGE SCALE GENOMIC DNA]</scope>
    <source>
        <strain evidence="2 3">CIRAD86</strain>
    </source>
</reference>
<dbReference type="VEuPathDB" id="FungiDB:MYCFIDRAFT_180459"/>
<evidence type="ECO:0000313" key="2">
    <source>
        <dbReference type="EMBL" id="EME76974.1"/>
    </source>
</evidence>
<dbReference type="RefSeq" id="XP_007932413.1">
    <property type="nucleotide sequence ID" value="XM_007934222.1"/>
</dbReference>
<evidence type="ECO:0000313" key="3">
    <source>
        <dbReference type="Proteomes" id="UP000016932"/>
    </source>
</evidence>
<dbReference type="EMBL" id="KB446572">
    <property type="protein sequence ID" value="EME76974.1"/>
    <property type="molecule type" value="Genomic_DNA"/>
</dbReference>
<feature type="region of interest" description="Disordered" evidence="1">
    <location>
        <begin position="169"/>
        <end position="207"/>
    </location>
</feature>
<feature type="region of interest" description="Disordered" evidence="1">
    <location>
        <begin position="79"/>
        <end position="108"/>
    </location>
</feature>
<gene>
    <name evidence="2" type="ORF">MYCFIDRAFT_180459</name>
</gene>
<dbReference type="OrthoDB" id="10067175at2759"/>
<sequence>MPYSYRTGPDLPLESDPRKLWMASLRYRVYLGSVRTFCFGKRSSDSKDPHDSFDHSSEPYTTYWKSTLIMPICSPFPSSSITSREHRTSSTGELNSGERVNDQSTYNGEDYREEKRILLAAPRAPRRGRHLLVHYADAAYLARKKRKHKLEAPPGGLLPFTLSPFHHEHHDNKRVTRTAPHHTTLHRTAPHRTAPHRTASETSTACHVTPIRPSQSTTACLTTSWTASPRLQAKRRTYAAAANSRERRKSTQLRLGPSEDQEDSGEADVNMADCPNPCAERARPELVKAEPGVWNGVLGTQMQPHLQPLRKQELHVASSWPGLPTAPSSDKQRAVDDVKRMRFCAIEESSSSIPQAIEACMSLCPPIPDSRSQVLEDQHEASILPGHRKTLSPIGLRFKSMSIPTEPIS</sequence>
<evidence type="ECO:0000256" key="1">
    <source>
        <dbReference type="SAM" id="MobiDB-lite"/>
    </source>
</evidence>
<protein>
    <submittedName>
        <fullName evidence="2">Uncharacterized protein</fullName>
    </submittedName>
</protein>
<feature type="compositionally biased region" description="Basic residues" evidence="1">
    <location>
        <begin position="175"/>
        <end position="195"/>
    </location>
</feature>
<keyword evidence="3" id="KW-1185">Reference proteome</keyword>
<dbReference type="GeneID" id="19334406"/>
<organism evidence="2 3">
    <name type="scientific">Pseudocercospora fijiensis (strain CIRAD86)</name>
    <name type="common">Black leaf streak disease fungus</name>
    <name type="synonym">Mycosphaerella fijiensis</name>
    <dbReference type="NCBI Taxonomy" id="383855"/>
    <lineage>
        <taxon>Eukaryota</taxon>
        <taxon>Fungi</taxon>
        <taxon>Dikarya</taxon>
        <taxon>Ascomycota</taxon>
        <taxon>Pezizomycotina</taxon>
        <taxon>Dothideomycetes</taxon>
        <taxon>Dothideomycetidae</taxon>
        <taxon>Mycosphaerellales</taxon>
        <taxon>Mycosphaerellaceae</taxon>
        <taxon>Pseudocercospora</taxon>
    </lineage>
</organism>
<dbReference type="HOGENOM" id="CLU_672902_0_0_1"/>
<dbReference type="KEGG" id="pfj:MYCFIDRAFT_180459"/>
<name>M2ZCY2_PSEFD</name>
<dbReference type="AlphaFoldDB" id="M2ZCY2"/>